<keyword evidence="2" id="KW-1185">Reference proteome</keyword>
<dbReference type="OrthoDB" id="4990598at2"/>
<dbReference type="InterPro" id="IPR013324">
    <property type="entry name" value="RNA_pol_sigma_r3/r4-like"/>
</dbReference>
<dbReference type="InterPro" id="IPR036388">
    <property type="entry name" value="WH-like_DNA-bd_sf"/>
</dbReference>
<dbReference type="Proteomes" id="UP000450000">
    <property type="component" value="Unassembled WGS sequence"/>
</dbReference>
<name>A0A6N7L0M9_9ACTN</name>
<gene>
    <name evidence="1" type="ORF">F7Q99_26520</name>
</gene>
<reference evidence="1 2" key="1">
    <citation type="submission" date="2019-09" db="EMBL/GenBank/DDBJ databases">
        <title>Genome Sequences of Streptomyces kaniharaensis ATCC 21070.</title>
        <authorList>
            <person name="Zhu W."/>
            <person name="De Crecy-Lagard V."/>
            <person name="Richards N.G."/>
        </authorList>
    </citation>
    <scope>NUCLEOTIDE SEQUENCE [LARGE SCALE GENOMIC DNA]</scope>
    <source>
        <strain evidence="1 2">SF-557</strain>
    </source>
</reference>
<dbReference type="EMBL" id="WBOF01000001">
    <property type="protein sequence ID" value="MQS15724.1"/>
    <property type="molecule type" value="Genomic_DNA"/>
</dbReference>
<accession>A0A6N7L0M9</accession>
<dbReference type="Gene3D" id="1.10.10.10">
    <property type="entry name" value="Winged helix-like DNA-binding domain superfamily/Winged helix DNA-binding domain"/>
    <property type="match status" value="1"/>
</dbReference>
<sequence length="186" mass="20090">MLAAEEGSLVPRAFRSLPERWQAVLWHALVEHEPAAATARRLGITACGIGSLVVRAREGLREAYLRAHLDQTTSEECRHFGVLLAASIRGPDKRAARDLARHLQACADCAHAERDLRDLNGRLGMILPAGILLWSPHPLRPSAAGHGIHLTAAKPGATRSGTTRLAWTATAAAGTRRRDRGPWSTA</sequence>
<organism evidence="1 2">
    <name type="scientific">Streptomyces kaniharaensis</name>
    <dbReference type="NCBI Taxonomy" id="212423"/>
    <lineage>
        <taxon>Bacteria</taxon>
        <taxon>Bacillati</taxon>
        <taxon>Actinomycetota</taxon>
        <taxon>Actinomycetes</taxon>
        <taxon>Kitasatosporales</taxon>
        <taxon>Streptomycetaceae</taxon>
        <taxon>Streptomyces</taxon>
    </lineage>
</organism>
<comment type="caution">
    <text evidence="1">The sequence shown here is derived from an EMBL/GenBank/DDBJ whole genome shotgun (WGS) entry which is preliminary data.</text>
</comment>
<protein>
    <submittedName>
        <fullName evidence="1">Sigma-70 family RNA polymerase sigma factor</fullName>
    </submittedName>
</protein>
<evidence type="ECO:0000313" key="2">
    <source>
        <dbReference type="Proteomes" id="UP000450000"/>
    </source>
</evidence>
<proteinExistence type="predicted"/>
<dbReference type="SUPFAM" id="SSF88659">
    <property type="entry name" value="Sigma3 and sigma4 domains of RNA polymerase sigma factors"/>
    <property type="match status" value="1"/>
</dbReference>
<evidence type="ECO:0000313" key="1">
    <source>
        <dbReference type="EMBL" id="MQS15724.1"/>
    </source>
</evidence>
<dbReference type="RefSeq" id="WP_153465395.1">
    <property type="nucleotide sequence ID" value="NZ_WBOF01000001.1"/>
</dbReference>
<dbReference type="AlphaFoldDB" id="A0A6N7L0M9"/>